<evidence type="ECO:0000313" key="5">
    <source>
        <dbReference type="EMBL" id="RUS34190.1"/>
    </source>
</evidence>
<feature type="compositionally biased region" description="Low complexity" evidence="1">
    <location>
        <begin position="376"/>
        <end position="397"/>
    </location>
</feature>
<dbReference type="InterPro" id="IPR011990">
    <property type="entry name" value="TPR-like_helical_dom_sf"/>
</dbReference>
<gene>
    <name evidence="5" type="ORF">BC938DRAFT_481998</name>
</gene>
<accession>A0A433QWK3</accession>
<comment type="caution">
    <text evidence="5">The sequence shown here is derived from an EMBL/GenBank/DDBJ whole genome shotgun (WGS) entry which is preliminary data.</text>
</comment>
<feature type="region of interest" description="Disordered" evidence="1">
    <location>
        <begin position="374"/>
        <end position="397"/>
    </location>
</feature>
<dbReference type="InterPro" id="IPR024420">
    <property type="entry name" value="TRAPP_III_complex_Trs85"/>
</dbReference>
<feature type="domain" description="TPPC8 first Ig-like" evidence="4">
    <location>
        <begin position="880"/>
        <end position="1094"/>
    </location>
</feature>
<dbReference type="InterPro" id="IPR058541">
    <property type="entry name" value="Ig_TPPC8_1st"/>
</dbReference>
<dbReference type="EMBL" id="RBNJ01000676">
    <property type="protein sequence ID" value="RUS34190.1"/>
    <property type="molecule type" value="Genomic_DNA"/>
</dbReference>
<name>A0A433QWK3_9FUNG</name>
<feature type="compositionally biased region" description="Pro residues" evidence="1">
    <location>
        <begin position="20"/>
        <end position="32"/>
    </location>
</feature>
<feature type="region of interest" description="Disordered" evidence="1">
    <location>
        <begin position="322"/>
        <end position="352"/>
    </location>
</feature>
<protein>
    <submittedName>
        <fullName evidence="5">ER-golgi trafficking TRAPP I complex 85 kDa subunit-domain-containing protein</fullName>
    </submittedName>
</protein>
<reference evidence="5 6" key="1">
    <citation type="journal article" date="2018" name="New Phytol.">
        <title>Phylogenomics of Endogonaceae and evolution of mycorrhizas within Mucoromycota.</title>
        <authorList>
            <person name="Chang Y."/>
            <person name="Desiro A."/>
            <person name="Na H."/>
            <person name="Sandor L."/>
            <person name="Lipzen A."/>
            <person name="Clum A."/>
            <person name="Barry K."/>
            <person name="Grigoriev I.V."/>
            <person name="Martin F.M."/>
            <person name="Stajich J.E."/>
            <person name="Smith M.E."/>
            <person name="Bonito G."/>
            <person name="Spatafora J.W."/>
        </authorList>
    </citation>
    <scope>NUCLEOTIDE SEQUENCE [LARGE SCALE GENOMIC DNA]</scope>
    <source>
        <strain evidence="5 6">AD002</strain>
    </source>
</reference>
<dbReference type="SUPFAM" id="SSF48452">
    <property type="entry name" value="TPR-like"/>
    <property type="match status" value="1"/>
</dbReference>
<sequence>MDEKPQHLKPLPSVSSPQPTGSPIPRMSPSPAPSLTHIAPRDFVARALGPRIAVIASSDANELCQTNNLPTFVELIKPFGELIEGKGQFISIPPSNLEFFFSTSTVSARDSQNLPISIDNFSVRFADLTQLEEPDHRAAFRIISDYVKAQSPDLATESLDCIRTKQDVSQRYLETNTDSCLVSLRILPPLKFFVLSNPANLDDLTPWYSEFRRLLFTFAGASEHETFDHPVAIIIAVSSANPDPINTLLRPYDPASPAPIFDKGFMDPNVLKYYVLIHDAHRTSIAHSETLFDKMKKTFGLHCHLLKLNSVMLPANLIRTSDPEKKTQENDDPFSIPSTPQAGTSPENDTIDNPRIRDIWAAQMTESHHIQSRLLSYAEPRSPRSSSSTSLSSNINASTTPFLIPPVPIMTSSTPTSAAFPSPTHSRSASASSLTLVSTSYSSISTILATSETPFQTPLQTPTTADGFLALHDPKDGFIEQGTAPGPGVPGNASAHNLGLGLVSGLPAPVVRYGQYLNDEDVEGLRTFVKEMVVHSVIPFMERNIQLWNEQVASARRGLTGRLFGASRRFFGSGNKSPSPQSLQNVQAWGLNSPAGVTTISIYPHNAPEAQMRKLADYAFMLRDYRFAHSIYDVVKRDYYNDKAYKYLAGTQEMLGLCQLMSSSALTSKTDVDHSFELSVSNYLNRCKSPFYATRATIMYYEMLRHRKMYKEGPTALVRMTGEDSDLRSALFLEQAAHCFLRAPKSMVRKYAFHLVMAGHRFTKCGQREHAYRCYSVASRVFEDHHWSLVEDHIHFALGRQSYHLGELDAAVQYFLKLLRSSRQSAAQQAAYIREFLYIYKQYAAKQGKDPLIDSLAGLPIPAVNDATVRVVLSNAHATNDNEEAWLALEKELLEEDIEAGLYAGNRRRALQTLKQDDGRVLCAIGEPVLVHIDVHNPMQVPITLNEVMLGCHHRISTEPEEQELPENDREIRMPLGTRLEAVLRDIQDTLFLSFGALDLEKVGEIILEPLQQKTITLRLIPRQEGSIRIRGLHYTLNALVHTFHPFHKHGKRLNDKAENRFNRVYAPDRSLDLHVTSPMPLLDVTFNSFPEVLFSGEVVQAVLEINNKGERGLTDLRAKMSHPSFFVIGKEEALGKPIYEGMAKPSDSCHADEYELDNELFNPSVVPVLPHHTEDLPTMKQHVLAPGTTMRLPVWVRGDRIGKHVFRFLFTYQSEEDNNAISYRTLRCSKTTQVLPSLKINAFTRPSTKGLNEFILGIETENLQTVAEFELSQLSAASPSWVASPVTLNADPKFQDNSHMSVVITHFHESSEDQASKSTIPPRQTTFTYYRIRKIPEASQVGEQDASFDKQATLTPEQWTSTSLERLLRGDQSKMPPPPKIKLQLTNLSFVTLSFVHFECCNPDLGSMLCFPQTDDIIPAQSTPLDNFALTSRMQWRSASLTMQFPSTLLAKRPRNYFTLYGANDIDLALYWRIPNMQRHGHHYIIGINLAVQQNPFQGSRALLEATAAPTRAMYEATTKERAVLVNSLTKNKYFKDESPVKVMVRCADVHAFDFTKSGLCIVPVLISIKNCAWNKTVNFSLEMLAWNNGNTSLQTGATRGPHYKSTTNVFPFHWSGATLRNGTLVPDATNHITVHACFQQAGVYDVNRWRLTINYANEDGATNVGAGASVEAAKGYVQVPNLPRIISVVQEAEEVPHS</sequence>
<dbReference type="Pfam" id="PF12739">
    <property type="entry name" value="TRAPPC-Trs85"/>
    <property type="match status" value="1"/>
</dbReference>
<organism evidence="5 6">
    <name type="scientific">Jimgerdemannia flammicorona</name>
    <dbReference type="NCBI Taxonomy" id="994334"/>
    <lineage>
        <taxon>Eukaryota</taxon>
        <taxon>Fungi</taxon>
        <taxon>Fungi incertae sedis</taxon>
        <taxon>Mucoromycota</taxon>
        <taxon>Mucoromycotina</taxon>
        <taxon>Endogonomycetes</taxon>
        <taxon>Endogonales</taxon>
        <taxon>Endogonaceae</taxon>
        <taxon>Jimgerdemannia</taxon>
    </lineage>
</organism>
<dbReference type="Pfam" id="PF24545">
    <property type="entry name" value="Ig_TPPC8_1st"/>
    <property type="match status" value="1"/>
</dbReference>
<dbReference type="PANTHER" id="PTHR12975">
    <property type="entry name" value="TRANSPORT PROTEIN TRAPP"/>
    <property type="match status" value="1"/>
</dbReference>
<dbReference type="PANTHER" id="PTHR12975:SF6">
    <property type="entry name" value="TRAFFICKING PROTEIN PARTICLE COMPLEX SUBUNIT 8"/>
    <property type="match status" value="1"/>
</dbReference>
<evidence type="ECO:0000313" key="6">
    <source>
        <dbReference type="Proteomes" id="UP000274822"/>
    </source>
</evidence>
<evidence type="ECO:0000259" key="4">
    <source>
        <dbReference type="Pfam" id="PF24545"/>
    </source>
</evidence>
<dbReference type="InterPro" id="IPR057651">
    <property type="entry name" value="Ig_TPPC8_C"/>
</dbReference>
<keyword evidence="6" id="KW-1185">Reference proteome</keyword>
<feature type="domain" description="TPPC8 C-terminal Ig-like" evidence="2">
    <location>
        <begin position="1552"/>
        <end position="1655"/>
    </location>
</feature>
<evidence type="ECO:0000259" key="3">
    <source>
        <dbReference type="Pfam" id="PF24544"/>
    </source>
</evidence>
<proteinExistence type="predicted"/>
<evidence type="ECO:0000259" key="2">
    <source>
        <dbReference type="Pfam" id="PF24542"/>
    </source>
</evidence>
<feature type="domain" description="TPPC8 second Ig-like" evidence="3">
    <location>
        <begin position="1097"/>
        <end position="1227"/>
    </location>
</feature>
<evidence type="ECO:0000256" key="1">
    <source>
        <dbReference type="SAM" id="MobiDB-lite"/>
    </source>
</evidence>
<feature type="compositionally biased region" description="Polar residues" evidence="1">
    <location>
        <begin position="336"/>
        <end position="348"/>
    </location>
</feature>
<feature type="region of interest" description="Disordered" evidence="1">
    <location>
        <begin position="1"/>
        <end position="36"/>
    </location>
</feature>
<dbReference type="Pfam" id="PF24544">
    <property type="entry name" value="Ig_TPPC8_2nd"/>
    <property type="match status" value="1"/>
</dbReference>
<dbReference type="InterPro" id="IPR058538">
    <property type="entry name" value="Ig_TPPC8_2nd"/>
</dbReference>
<dbReference type="GO" id="GO:1990072">
    <property type="term" value="C:TRAPPIII protein complex"/>
    <property type="evidence" value="ECO:0007669"/>
    <property type="project" value="TreeGrafter"/>
</dbReference>
<dbReference type="Proteomes" id="UP000274822">
    <property type="component" value="Unassembled WGS sequence"/>
</dbReference>
<dbReference type="Pfam" id="PF24542">
    <property type="entry name" value="Ig_TPPC8_C"/>
    <property type="match status" value="1"/>
</dbReference>